<dbReference type="GO" id="GO:0043565">
    <property type="term" value="F:sequence-specific DNA binding"/>
    <property type="evidence" value="ECO:0007669"/>
    <property type="project" value="TreeGrafter"/>
</dbReference>
<accession>A0A382LXC4</accession>
<dbReference type="InterPro" id="IPR036390">
    <property type="entry name" value="WH_DNA-bd_sf"/>
</dbReference>
<dbReference type="InterPro" id="IPR000847">
    <property type="entry name" value="LysR_HTH_N"/>
</dbReference>
<dbReference type="InterPro" id="IPR005119">
    <property type="entry name" value="LysR_subst-bd"/>
</dbReference>
<dbReference type="Pfam" id="PF00126">
    <property type="entry name" value="HTH_1"/>
    <property type="match status" value="1"/>
</dbReference>
<gene>
    <name evidence="6" type="ORF">METZ01_LOCUS294012</name>
</gene>
<dbReference type="PANTHER" id="PTHR30537">
    <property type="entry name" value="HTH-TYPE TRANSCRIPTIONAL REGULATOR"/>
    <property type="match status" value="1"/>
</dbReference>
<evidence type="ECO:0000256" key="2">
    <source>
        <dbReference type="ARBA" id="ARBA00023015"/>
    </source>
</evidence>
<dbReference type="Gene3D" id="1.10.10.10">
    <property type="entry name" value="Winged helix-like DNA-binding domain superfamily/Winged helix DNA-binding domain"/>
    <property type="match status" value="1"/>
</dbReference>
<dbReference type="GO" id="GO:0003700">
    <property type="term" value="F:DNA-binding transcription factor activity"/>
    <property type="evidence" value="ECO:0007669"/>
    <property type="project" value="InterPro"/>
</dbReference>
<dbReference type="CDD" id="cd08422">
    <property type="entry name" value="PBP2_CrgA_like"/>
    <property type="match status" value="1"/>
</dbReference>
<organism evidence="6">
    <name type="scientific">marine metagenome</name>
    <dbReference type="NCBI Taxonomy" id="408172"/>
    <lineage>
        <taxon>unclassified sequences</taxon>
        <taxon>metagenomes</taxon>
        <taxon>ecological metagenomes</taxon>
    </lineage>
</organism>
<evidence type="ECO:0000259" key="5">
    <source>
        <dbReference type="PROSITE" id="PS50931"/>
    </source>
</evidence>
<dbReference type="FunFam" id="1.10.10.10:FF:000001">
    <property type="entry name" value="LysR family transcriptional regulator"/>
    <property type="match status" value="1"/>
</dbReference>
<comment type="similarity">
    <text evidence="1">Belongs to the LysR transcriptional regulatory family.</text>
</comment>
<dbReference type="PROSITE" id="PS50931">
    <property type="entry name" value="HTH_LYSR"/>
    <property type="match status" value="1"/>
</dbReference>
<evidence type="ECO:0000256" key="4">
    <source>
        <dbReference type="ARBA" id="ARBA00023163"/>
    </source>
</evidence>
<dbReference type="SUPFAM" id="SSF46785">
    <property type="entry name" value="Winged helix' DNA-binding domain"/>
    <property type="match status" value="1"/>
</dbReference>
<dbReference type="InterPro" id="IPR036388">
    <property type="entry name" value="WH-like_DNA-bd_sf"/>
</dbReference>
<dbReference type="PANTHER" id="PTHR30537:SF20">
    <property type="entry name" value="TRANSCRIPTIONAL REGULATORY PROTEIN"/>
    <property type="match status" value="1"/>
</dbReference>
<keyword evidence="4" id="KW-0804">Transcription</keyword>
<sequence length="296" mass="33828">MDWDKLKIFHAVAEAGSFTSATVVLNISQSAISRQIQSLEEDLNVKLFERHARGLTLTENGEYVYKTAREVISKLKEVETSLGDKKNKPTGKLTVSTVVSFGTTWLTPRIQEFMQLNSEIEIELIFDDKELDLSTRQADIGIFMRRPKQLNYIQKKLININYHIYGSPKYLEKHGYPKTVKDLDKHKFISFGRGAPSPVYNPDWALKLGMKDNKKRKTIMKVNSVYGLLLAVQSGVGLAALPDYLTVKQPNIVKVLPKIEGPITEAHFVYPQSLKNEARVRAFRNFLYSKISEWEF</sequence>
<dbReference type="Pfam" id="PF03466">
    <property type="entry name" value="LysR_substrate"/>
    <property type="match status" value="1"/>
</dbReference>
<name>A0A382LXC4_9ZZZZ</name>
<dbReference type="Gene3D" id="3.40.190.290">
    <property type="match status" value="1"/>
</dbReference>
<dbReference type="PRINTS" id="PR00039">
    <property type="entry name" value="HTHLYSR"/>
</dbReference>
<keyword evidence="2" id="KW-0805">Transcription regulation</keyword>
<protein>
    <recommendedName>
        <fullName evidence="5">HTH lysR-type domain-containing protein</fullName>
    </recommendedName>
</protein>
<proteinExistence type="inferred from homology"/>
<dbReference type="AlphaFoldDB" id="A0A382LXC4"/>
<dbReference type="GO" id="GO:0006351">
    <property type="term" value="P:DNA-templated transcription"/>
    <property type="evidence" value="ECO:0007669"/>
    <property type="project" value="TreeGrafter"/>
</dbReference>
<reference evidence="6" key="1">
    <citation type="submission" date="2018-05" db="EMBL/GenBank/DDBJ databases">
        <authorList>
            <person name="Lanie J.A."/>
            <person name="Ng W.-L."/>
            <person name="Kazmierczak K.M."/>
            <person name="Andrzejewski T.M."/>
            <person name="Davidsen T.M."/>
            <person name="Wayne K.J."/>
            <person name="Tettelin H."/>
            <person name="Glass J.I."/>
            <person name="Rusch D."/>
            <person name="Podicherti R."/>
            <person name="Tsui H.-C.T."/>
            <person name="Winkler M.E."/>
        </authorList>
    </citation>
    <scope>NUCLEOTIDE SEQUENCE</scope>
</reference>
<dbReference type="SUPFAM" id="SSF53850">
    <property type="entry name" value="Periplasmic binding protein-like II"/>
    <property type="match status" value="1"/>
</dbReference>
<evidence type="ECO:0000313" key="6">
    <source>
        <dbReference type="EMBL" id="SVC41158.1"/>
    </source>
</evidence>
<dbReference type="InterPro" id="IPR058163">
    <property type="entry name" value="LysR-type_TF_proteobact-type"/>
</dbReference>
<dbReference type="EMBL" id="UINC01089788">
    <property type="protein sequence ID" value="SVC41158.1"/>
    <property type="molecule type" value="Genomic_DNA"/>
</dbReference>
<evidence type="ECO:0000256" key="1">
    <source>
        <dbReference type="ARBA" id="ARBA00009437"/>
    </source>
</evidence>
<feature type="domain" description="HTH lysR-type" evidence="5">
    <location>
        <begin position="1"/>
        <end position="58"/>
    </location>
</feature>
<keyword evidence="3" id="KW-0238">DNA-binding</keyword>
<evidence type="ECO:0000256" key="3">
    <source>
        <dbReference type="ARBA" id="ARBA00023125"/>
    </source>
</evidence>